<dbReference type="VEuPathDB" id="VectorBase:AFUN2_014612"/>
<proteinExistence type="predicted"/>
<sequence length="587" mass="68241">MNLDGKYEKDIPKRLQNDAIFVEKVTLTKQCSVVYVITTDKRLFEVRERAILTQVPLVLNVADAGHHHPTKNSSRLFNEPPYEMDTSTGMGCYRPCNISIKLFRANDGTKRKLFILVQLDRSLVVVERRHMNGCDSVGLLVVHSRFEEFRQLAFVENTERTGSCRVQIDLDDRDEPIVTDFLDGCFGRSGSSALEDNFTCFEEVLKMLREQTAERKAQLEMARLTVSEIFNGTNERMKTIPPLLRSSNPEEKVPLVRYGEAWKKIHNDRLLIGVPLYNCTYKRRLTLINFRLLLLTQNDQSVSFSTRFYRLRDDDYNFKSYQEIMEMDDMFENDLNFHQEWIANKKNVLHPEESAICLAICDLSSLIPFDRGFQFNCFVTYNVETFDTECDELQLNVGSLELQQQQLCNTDLWVQFRSVAEIGRDLLAVTSTSDFLSLEVRYKREPNVPMKEFCVGRLGFVEVLSTVINQTVLYCADNTYWQGTMIRLDRMEEKRLRMKLYSRYSHQILTLLQSIYADYEESCSIELCATTQCATAQELKQRLLDELQSKIEQPGQKNVCMEKEFSTDMVYCSLDIREPRENDIAPS</sequence>
<name>A0A4Y0BN02_ANOFN</name>
<organism evidence="1">
    <name type="scientific">Anopheles funestus</name>
    <name type="common">African malaria mosquito</name>
    <dbReference type="NCBI Taxonomy" id="62324"/>
    <lineage>
        <taxon>Eukaryota</taxon>
        <taxon>Metazoa</taxon>
        <taxon>Ecdysozoa</taxon>
        <taxon>Arthropoda</taxon>
        <taxon>Hexapoda</taxon>
        <taxon>Insecta</taxon>
        <taxon>Pterygota</taxon>
        <taxon>Neoptera</taxon>
        <taxon>Endopterygota</taxon>
        <taxon>Diptera</taxon>
        <taxon>Nematocera</taxon>
        <taxon>Culicoidea</taxon>
        <taxon>Culicidae</taxon>
        <taxon>Anophelinae</taxon>
        <taxon>Anopheles</taxon>
    </lineage>
</organism>
<protein>
    <submittedName>
        <fullName evidence="1">Uncharacterized protein</fullName>
    </submittedName>
</protein>
<evidence type="ECO:0000313" key="1">
    <source>
        <dbReference type="EnsemblMetazoa" id="AFUN020805-PA"/>
    </source>
</evidence>
<dbReference type="EnsemblMetazoa" id="AFUN020805-RA">
    <property type="protein sequence ID" value="AFUN020805-PA"/>
    <property type="gene ID" value="AFUN020805"/>
</dbReference>
<reference evidence="1" key="1">
    <citation type="submission" date="2020-05" db="UniProtKB">
        <authorList>
            <consortium name="EnsemblMetazoa"/>
        </authorList>
    </citation>
    <scope>IDENTIFICATION</scope>
    <source>
        <strain evidence="1">FUMOZ</strain>
    </source>
</reference>
<accession>A0A4Y0BN02</accession>
<dbReference type="AlphaFoldDB" id="A0A4Y0BN02"/>
<dbReference type="VEuPathDB" id="VectorBase:AFUN020805"/>